<dbReference type="InterPro" id="IPR036282">
    <property type="entry name" value="Glutathione-S-Trfase_C_sf"/>
</dbReference>
<dbReference type="SFLD" id="SFLDS00019">
    <property type="entry name" value="Glutathione_Transferase_(cytos"/>
    <property type="match status" value="1"/>
</dbReference>
<feature type="domain" description="GST N-terminal" evidence="2">
    <location>
        <begin position="7"/>
        <end position="88"/>
    </location>
</feature>
<dbReference type="InterPro" id="IPR040079">
    <property type="entry name" value="Glutathione_S-Trfase"/>
</dbReference>
<accession>A0AAJ0BBT9</accession>
<dbReference type="CDD" id="cd03048">
    <property type="entry name" value="GST_N_Ure2p_like"/>
    <property type="match status" value="1"/>
</dbReference>
<dbReference type="InterPro" id="IPR004046">
    <property type="entry name" value="GST_C"/>
</dbReference>
<dbReference type="InterPro" id="IPR004045">
    <property type="entry name" value="Glutathione_S-Trfase_N"/>
</dbReference>
<comment type="caution">
    <text evidence="4">The sequence shown here is derived from an EMBL/GenBank/DDBJ whole genome shotgun (WGS) entry which is preliminary data.</text>
</comment>
<dbReference type="PROSITE" id="PS50404">
    <property type="entry name" value="GST_NTER"/>
    <property type="match status" value="1"/>
</dbReference>
<dbReference type="PANTHER" id="PTHR44051">
    <property type="entry name" value="GLUTATHIONE S-TRANSFERASE-RELATED"/>
    <property type="match status" value="1"/>
</dbReference>
<keyword evidence="5" id="KW-1185">Reference proteome</keyword>
<evidence type="ECO:0000313" key="4">
    <source>
        <dbReference type="EMBL" id="KAK1753862.1"/>
    </source>
</evidence>
<evidence type="ECO:0000313" key="5">
    <source>
        <dbReference type="Proteomes" id="UP001239445"/>
    </source>
</evidence>
<dbReference type="InterPro" id="IPR010987">
    <property type="entry name" value="Glutathione-S-Trfase_C-like"/>
</dbReference>
<gene>
    <name evidence="4" type="ORF">QBC47DRAFT_385099</name>
</gene>
<comment type="similarity">
    <text evidence="1">Belongs to the GST superfamily.</text>
</comment>
<dbReference type="EMBL" id="MU839836">
    <property type="protein sequence ID" value="KAK1753862.1"/>
    <property type="molecule type" value="Genomic_DNA"/>
</dbReference>
<organism evidence="4 5">
    <name type="scientific">Echria macrotheca</name>
    <dbReference type="NCBI Taxonomy" id="438768"/>
    <lineage>
        <taxon>Eukaryota</taxon>
        <taxon>Fungi</taxon>
        <taxon>Dikarya</taxon>
        <taxon>Ascomycota</taxon>
        <taxon>Pezizomycotina</taxon>
        <taxon>Sordariomycetes</taxon>
        <taxon>Sordariomycetidae</taxon>
        <taxon>Sordariales</taxon>
        <taxon>Schizotheciaceae</taxon>
        <taxon>Echria</taxon>
    </lineage>
</organism>
<dbReference type="Pfam" id="PF13409">
    <property type="entry name" value="GST_N_2"/>
    <property type="match status" value="1"/>
</dbReference>
<dbReference type="InterPro" id="IPR036249">
    <property type="entry name" value="Thioredoxin-like_sf"/>
</dbReference>
<dbReference type="PANTHER" id="PTHR44051:SF23">
    <property type="entry name" value="GLUTATHIONE S-TRANSFERASE-LIKE PROTEIN TPCF"/>
    <property type="match status" value="1"/>
</dbReference>
<dbReference type="PROSITE" id="PS50405">
    <property type="entry name" value="GST_CTER"/>
    <property type="match status" value="1"/>
</dbReference>
<dbReference type="SFLD" id="SFLDG00358">
    <property type="entry name" value="Main_(cytGST)"/>
    <property type="match status" value="1"/>
</dbReference>
<evidence type="ECO:0000259" key="2">
    <source>
        <dbReference type="PROSITE" id="PS50404"/>
    </source>
</evidence>
<evidence type="ECO:0000256" key="1">
    <source>
        <dbReference type="ARBA" id="ARBA00007409"/>
    </source>
</evidence>
<dbReference type="Proteomes" id="UP001239445">
    <property type="component" value="Unassembled WGS sequence"/>
</dbReference>
<dbReference type="Pfam" id="PF00043">
    <property type="entry name" value="GST_C"/>
    <property type="match status" value="1"/>
</dbReference>
<evidence type="ECO:0000259" key="3">
    <source>
        <dbReference type="PROSITE" id="PS50405"/>
    </source>
</evidence>
<dbReference type="AlphaFoldDB" id="A0AAJ0BBT9"/>
<reference evidence="4" key="1">
    <citation type="submission" date="2023-06" db="EMBL/GenBank/DDBJ databases">
        <title>Genome-scale phylogeny and comparative genomics of the fungal order Sordariales.</title>
        <authorList>
            <consortium name="Lawrence Berkeley National Laboratory"/>
            <person name="Hensen N."/>
            <person name="Bonometti L."/>
            <person name="Westerberg I."/>
            <person name="Brannstrom I.O."/>
            <person name="Guillou S."/>
            <person name="Cros-Aarteil S."/>
            <person name="Calhoun S."/>
            <person name="Haridas S."/>
            <person name="Kuo A."/>
            <person name="Mondo S."/>
            <person name="Pangilinan J."/>
            <person name="Riley R."/>
            <person name="Labutti K."/>
            <person name="Andreopoulos B."/>
            <person name="Lipzen A."/>
            <person name="Chen C."/>
            <person name="Yanf M."/>
            <person name="Daum C."/>
            <person name="Ng V."/>
            <person name="Clum A."/>
            <person name="Steindorff A."/>
            <person name="Ohm R."/>
            <person name="Martin F."/>
            <person name="Silar P."/>
            <person name="Natvig D."/>
            <person name="Lalanne C."/>
            <person name="Gautier V."/>
            <person name="Ament-Velasquez S.L."/>
            <person name="Kruys A."/>
            <person name="Hutchinson M.I."/>
            <person name="Powell A.J."/>
            <person name="Barry K."/>
            <person name="Miller A.N."/>
            <person name="Grigoriev I.V."/>
            <person name="Debuchy R."/>
            <person name="Gladieux P."/>
            <person name="Thoren M.H."/>
            <person name="Johannesson H."/>
        </authorList>
    </citation>
    <scope>NUCLEOTIDE SEQUENCE</scope>
    <source>
        <strain evidence="4">PSN4</strain>
    </source>
</reference>
<dbReference type="Gene3D" id="1.20.1050.130">
    <property type="match status" value="1"/>
</dbReference>
<name>A0AAJ0BBT9_9PEZI</name>
<proteinExistence type="inferred from homology"/>
<protein>
    <submittedName>
        <fullName evidence="4">Glutathione S-transferase</fullName>
    </submittedName>
</protein>
<sequence length="230" mass="25885">MATRTDLKPIRLWGKGGPNPPKVEIIMLELGIPHEITPVPYSDVKNPEFTAINPNGRLPAIHDPNTGLTLWESGAIVEYIIETYDKDHKLSFPAGTPEVWHARQWLFFQTTGQGPYFGQAAWFALAHPEKLPSALKRFTDEVRRVSGVLDAWLSKQRKEYSDDLGDGPWLVGNRISYADISFLPWQLFVPATLGDLYSDEDFPELRAWMDKMKARPTVAPLVPSITKMGG</sequence>
<dbReference type="SUPFAM" id="SSF52833">
    <property type="entry name" value="Thioredoxin-like"/>
    <property type="match status" value="1"/>
</dbReference>
<dbReference type="SUPFAM" id="SSF47616">
    <property type="entry name" value="GST C-terminal domain-like"/>
    <property type="match status" value="1"/>
</dbReference>
<feature type="domain" description="GST C-terminal" evidence="3">
    <location>
        <begin position="95"/>
        <end position="230"/>
    </location>
</feature>